<evidence type="ECO:0000313" key="2">
    <source>
        <dbReference type="Proteomes" id="UP000202583"/>
    </source>
</evidence>
<keyword evidence="2" id="KW-1185">Reference proteome</keyword>
<dbReference type="OrthoDB" id="33883at10239"/>
<reference evidence="1 2" key="1">
    <citation type="submission" date="2015-07" db="EMBL/GenBank/DDBJ databases">
        <title>Two Asian jumbo phage RSL2 and RSF1 infecting the phytopathogen Ralstonia solanacearum share common features related to the phi-KZ-like phages.</title>
        <authorList>
            <person name="Kawasaki T."/>
            <person name="Fujie M."/>
            <person name="Chatchawankanphanich O."/>
            <person name="Ogata H."/>
            <person name="Yamada T."/>
        </authorList>
    </citation>
    <scope>NUCLEOTIDE SEQUENCE [LARGE SCALE GENOMIC DNA]</scope>
    <source>
        <strain evidence="1 2">RSF1</strain>
    </source>
</reference>
<accession>A0A0K2QQT8</accession>
<dbReference type="EMBL" id="AP014927">
    <property type="protein sequence ID" value="BAS04947.2"/>
    <property type="molecule type" value="Genomic_DNA"/>
</dbReference>
<name>A0A0K2QQT8_9CAUD</name>
<protein>
    <submittedName>
        <fullName evidence="1">Uncharacterized protein</fullName>
    </submittedName>
</protein>
<dbReference type="Proteomes" id="UP000202583">
    <property type="component" value="Segment"/>
</dbReference>
<proteinExistence type="predicted"/>
<dbReference type="RefSeq" id="YP_009207959.2">
    <property type="nucleotide sequence ID" value="NC_028899.1"/>
</dbReference>
<dbReference type="GeneID" id="26634616"/>
<organism evidence="1 2">
    <name type="scientific">Ralstonia phage RSF1</name>
    <dbReference type="NCBI Taxonomy" id="1689679"/>
    <lineage>
        <taxon>Viruses</taxon>
        <taxon>Duplodnaviria</taxon>
        <taxon>Heunggongvirae</taxon>
        <taxon>Uroviricota</taxon>
        <taxon>Caudoviricetes</taxon>
        <taxon>Chimalliviridae</taxon>
        <taxon>Chiangmaivirus</taxon>
        <taxon>Chiangmaivirus RSF1</taxon>
    </lineage>
</organism>
<dbReference type="KEGG" id="vg:26634616"/>
<evidence type="ECO:0000313" key="1">
    <source>
        <dbReference type="EMBL" id="BAS04947.2"/>
    </source>
</evidence>
<sequence length="142" mass="16551">MENLNKYFEIFEEIVFEGKGFARVGKDYGISVAAVHARYEYIRMAVCRELLLLPPSLDNIPLIRKLFHEDDPNRGILTVLRACKDEILPYYRNIRAKLKYKQYQADEEDQRAMHFDNVHALHSTCLALSADKKVAEMLKALF</sequence>